<reference evidence="2 3" key="1">
    <citation type="journal article" date="2016" name="Mol. Biol. Evol.">
        <title>Comparative Genomics of Early-Diverging Mushroom-Forming Fungi Provides Insights into the Origins of Lignocellulose Decay Capabilities.</title>
        <authorList>
            <person name="Nagy L.G."/>
            <person name="Riley R."/>
            <person name="Tritt A."/>
            <person name="Adam C."/>
            <person name="Daum C."/>
            <person name="Floudas D."/>
            <person name="Sun H."/>
            <person name="Yadav J.S."/>
            <person name="Pangilinan J."/>
            <person name="Larsson K.H."/>
            <person name="Matsuura K."/>
            <person name="Barry K."/>
            <person name="Labutti K."/>
            <person name="Kuo R."/>
            <person name="Ohm R.A."/>
            <person name="Bhattacharya S.S."/>
            <person name="Shirouzu T."/>
            <person name="Yoshinaga Y."/>
            <person name="Martin F.M."/>
            <person name="Grigoriev I.V."/>
            <person name="Hibbett D.S."/>
        </authorList>
    </citation>
    <scope>NUCLEOTIDE SEQUENCE [LARGE SCALE GENOMIC DNA]</scope>
    <source>
        <strain evidence="2 3">CBS 109695</strain>
    </source>
</reference>
<keyword evidence="3" id="KW-1185">Reference proteome</keyword>
<evidence type="ECO:0000313" key="3">
    <source>
        <dbReference type="Proteomes" id="UP000076532"/>
    </source>
</evidence>
<name>A0A166KV74_9AGAM</name>
<evidence type="ECO:0000313" key="2">
    <source>
        <dbReference type="EMBL" id="KZP22288.1"/>
    </source>
</evidence>
<proteinExistence type="predicted"/>
<dbReference type="Proteomes" id="UP000076532">
    <property type="component" value="Unassembled WGS sequence"/>
</dbReference>
<organism evidence="2 3">
    <name type="scientific">Athelia psychrophila</name>
    <dbReference type="NCBI Taxonomy" id="1759441"/>
    <lineage>
        <taxon>Eukaryota</taxon>
        <taxon>Fungi</taxon>
        <taxon>Dikarya</taxon>
        <taxon>Basidiomycota</taxon>
        <taxon>Agaricomycotina</taxon>
        <taxon>Agaricomycetes</taxon>
        <taxon>Agaricomycetidae</taxon>
        <taxon>Atheliales</taxon>
        <taxon>Atheliaceae</taxon>
        <taxon>Athelia</taxon>
    </lineage>
</organism>
<dbReference type="AlphaFoldDB" id="A0A166KV74"/>
<sequence length="228" mass="24927">MFIEDVVAVAQTRGADLEKFMNDFAGAGFPLASSHVMVAVNSDDPARARCRRRAHPGHSAEAHVPPPSTRASSTATFSALENAGPIPFFSTASRRKSSRCLRAQSNVRARLVQRPPSHKAVLHPNKASVSRRAQGMTKEITSSSLFLLHIIRYKLPVAILDGDVRASFARDGLCRSGRSRRQLVFGVDKGGVRWTGLGLGCFRARGSGWDQIEQGNYMHIHTCDVYNS</sequence>
<feature type="region of interest" description="Disordered" evidence="1">
    <location>
        <begin position="50"/>
        <end position="74"/>
    </location>
</feature>
<feature type="region of interest" description="Disordered" evidence="1">
    <location>
        <begin position="114"/>
        <end position="134"/>
    </location>
</feature>
<accession>A0A166KV74</accession>
<dbReference type="EMBL" id="KV417540">
    <property type="protein sequence ID" value="KZP22288.1"/>
    <property type="molecule type" value="Genomic_DNA"/>
</dbReference>
<protein>
    <submittedName>
        <fullName evidence="2">Uncharacterized protein</fullName>
    </submittedName>
</protein>
<gene>
    <name evidence="2" type="ORF">FIBSPDRAFT_1043572</name>
</gene>
<evidence type="ECO:0000256" key="1">
    <source>
        <dbReference type="SAM" id="MobiDB-lite"/>
    </source>
</evidence>